<feature type="binding site" evidence="12 15">
    <location>
        <position position="214"/>
    </location>
    <ligand>
        <name>pyruvate</name>
        <dbReference type="ChEBI" id="CHEBI:15361"/>
    </ligand>
</feature>
<keyword evidence="5 12" id="KW-0963">Cytoplasm</keyword>
<dbReference type="InterPro" id="IPR005263">
    <property type="entry name" value="DapA"/>
</dbReference>
<dbReference type="InterPro" id="IPR002220">
    <property type="entry name" value="DapA-like"/>
</dbReference>
<keyword evidence="6 12" id="KW-0028">Amino-acid biosynthesis</keyword>
<evidence type="ECO:0000256" key="1">
    <source>
        <dbReference type="ARBA" id="ARBA00003294"/>
    </source>
</evidence>
<dbReference type="InterPro" id="IPR013785">
    <property type="entry name" value="Aldolase_TIM"/>
</dbReference>
<keyword evidence="7 12" id="KW-0220">Diaminopimelate biosynthesis</keyword>
<comment type="caution">
    <text evidence="16">The sequence shown here is derived from an EMBL/GenBank/DDBJ whole genome shotgun (WGS) entry which is preliminary data.</text>
</comment>
<feature type="active site" description="Schiff-base intermediate with substrate" evidence="12 14">
    <location>
        <position position="172"/>
    </location>
</feature>
<evidence type="ECO:0000256" key="2">
    <source>
        <dbReference type="ARBA" id="ARBA00005120"/>
    </source>
</evidence>
<evidence type="ECO:0000256" key="10">
    <source>
        <dbReference type="ARBA" id="ARBA00023270"/>
    </source>
</evidence>
<dbReference type="SMART" id="SM01130">
    <property type="entry name" value="DHDPS"/>
    <property type="match status" value="1"/>
</dbReference>
<name>A0A433J5N5_9PROT</name>
<keyword evidence="10 12" id="KW-0704">Schiff base</keyword>
<dbReference type="GO" id="GO:0005829">
    <property type="term" value="C:cytosol"/>
    <property type="evidence" value="ECO:0007669"/>
    <property type="project" value="TreeGrafter"/>
</dbReference>
<evidence type="ECO:0000256" key="7">
    <source>
        <dbReference type="ARBA" id="ARBA00022915"/>
    </source>
</evidence>
<keyword evidence="8 12" id="KW-0457">Lysine biosynthesis</keyword>
<comment type="caution">
    <text evidence="12">Was originally thought to be a dihydrodipicolinate synthase (DHDPS), catalyzing the condensation of (S)-aspartate-beta-semialdehyde [(S)-ASA] and pyruvate to dihydrodipicolinate (DHDP). However, it was shown in E.coli that the product of the enzymatic reaction is not dihydrodipicolinate but in fact (4S)-4-hydroxy-2,3,4,5-tetrahydro-(2S)-dipicolinic acid (HTPA), and that the consecutive dehydration reaction leading to DHDP is not spontaneous but catalyzed by DapB.</text>
</comment>
<dbReference type="PIRSF" id="PIRSF001365">
    <property type="entry name" value="DHDPS"/>
    <property type="match status" value="1"/>
</dbReference>
<dbReference type="AlphaFoldDB" id="A0A433J5N5"/>
<comment type="subunit">
    <text evidence="12">Homotetramer; dimer of dimers.</text>
</comment>
<dbReference type="NCBIfam" id="TIGR00674">
    <property type="entry name" value="dapA"/>
    <property type="match status" value="1"/>
</dbReference>
<dbReference type="CDD" id="cd00950">
    <property type="entry name" value="DHDPS"/>
    <property type="match status" value="1"/>
</dbReference>
<evidence type="ECO:0000256" key="8">
    <source>
        <dbReference type="ARBA" id="ARBA00023154"/>
    </source>
</evidence>
<evidence type="ECO:0000256" key="11">
    <source>
        <dbReference type="ARBA" id="ARBA00047836"/>
    </source>
</evidence>
<dbReference type="GO" id="GO:0019877">
    <property type="term" value="P:diaminopimelate biosynthetic process"/>
    <property type="evidence" value="ECO:0007669"/>
    <property type="project" value="UniProtKB-UniRule"/>
</dbReference>
<gene>
    <name evidence="12" type="primary">dapA</name>
    <name evidence="16" type="ORF">EJ913_19690</name>
</gene>
<dbReference type="InterPro" id="IPR020624">
    <property type="entry name" value="Schiff_base-form_aldolases_CS"/>
</dbReference>
<comment type="catalytic activity">
    <reaction evidence="11 12">
        <text>L-aspartate 4-semialdehyde + pyruvate = (2S,4S)-4-hydroxy-2,3,4,5-tetrahydrodipicolinate + H2O + H(+)</text>
        <dbReference type="Rhea" id="RHEA:34171"/>
        <dbReference type="ChEBI" id="CHEBI:15361"/>
        <dbReference type="ChEBI" id="CHEBI:15377"/>
        <dbReference type="ChEBI" id="CHEBI:15378"/>
        <dbReference type="ChEBI" id="CHEBI:67139"/>
        <dbReference type="ChEBI" id="CHEBI:537519"/>
        <dbReference type="EC" id="4.3.3.7"/>
    </reaction>
</comment>
<dbReference type="Proteomes" id="UP000280346">
    <property type="component" value="Unassembled WGS sequence"/>
</dbReference>
<organism evidence="16 17">
    <name type="scientific">Azospirillum doebereinerae</name>
    <dbReference type="NCBI Taxonomy" id="92933"/>
    <lineage>
        <taxon>Bacteria</taxon>
        <taxon>Pseudomonadati</taxon>
        <taxon>Pseudomonadota</taxon>
        <taxon>Alphaproteobacteria</taxon>
        <taxon>Rhodospirillales</taxon>
        <taxon>Azospirillaceae</taxon>
        <taxon>Azospirillum</taxon>
    </lineage>
</organism>
<comment type="similarity">
    <text evidence="3 12 13">Belongs to the DapA family.</text>
</comment>
<comment type="subcellular location">
    <subcellularLocation>
        <location evidence="12">Cytoplasm</location>
    </subcellularLocation>
</comment>
<keyword evidence="17" id="KW-1185">Reference proteome</keyword>
<evidence type="ECO:0000256" key="5">
    <source>
        <dbReference type="ARBA" id="ARBA00022490"/>
    </source>
</evidence>
<feature type="site" description="Part of a proton relay during catalysis" evidence="12">
    <location>
        <position position="118"/>
    </location>
</feature>
<dbReference type="Pfam" id="PF00701">
    <property type="entry name" value="DHDPS"/>
    <property type="match status" value="1"/>
</dbReference>
<dbReference type="PROSITE" id="PS00666">
    <property type="entry name" value="DHDPS_2"/>
    <property type="match status" value="1"/>
</dbReference>
<dbReference type="PROSITE" id="PS00665">
    <property type="entry name" value="DHDPS_1"/>
    <property type="match status" value="1"/>
</dbReference>
<proteinExistence type="inferred from homology"/>
<dbReference type="GO" id="GO:0008840">
    <property type="term" value="F:4-hydroxy-tetrahydrodipicolinate synthase activity"/>
    <property type="evidence" value="ECO:0007669"/>
    <property type="project" value="UniProtKB-UniRule"/>
</dbReference>
<feature type="binding site" evidence="12 15">
    <location>
        <position position="56"/>
    </location>
    <ligand>
        <name>pyruvate</name>
        <dbReference type="ChEBI" id="CHEBI:15361"/>
    </ligand>
</feature>
<feature type="active site" description="Proton donor/acceptor" evidence="12 14">
    <location>
        <position position="144"/>
    </location>
</feature>
<dbReference type="Gene3D" id="3.20.20.70">
    <property type="entry name" value="Aldolase class I"/>
    <property type="match status" value="1"/>
</dbReference>
<dbReference type="RefSeq" id="WP_127000987.1">
    <property type="nucleotide sequence ID" value="NZ_JBNPXW010000014.1"/>
</dbReference>
<dbReference type="GO" id="GO:0009089">
    <property type="term" value="P:lysine biosynthetic process via diaminopimelate"/>
    <property type="evidence" value="ECO:0007669"/>
    <property type="project" value="UniProtKB-UniRule"/>
</dbReference>
<protein>
    <recommendedName>
        <fullName evidence="4 12">4-hydroxy-tetrahydrodipicolinate synthase</fullName>
        <shortName evidence="12">HTPA synthase</shortName>
        <ecNumber evidence="4 12">4.3.3.7</ecNumber>
    </recommendedName>
</protein>
<evidence type="ECO:0000313" key="17">
    <source>
        <dbReference type="Proteomes" id="UP000280346"/>
    </source>
</evidence>
<comment type="function">
    <text evidence="1 12">Catalyzes the condensation of (S)-aspartate-beta-semialdehyde [(S)-ASA] and pyruvate to 4-hydroxy-tetrahydrodipicolinate (HTPA).</text>
</comment>
<comment type="pathway">
    <text evidence="2 12">Amino-acid biosynthesis; L-lysine biosynthesis via DAP pathway; (S)-tetrahydrodipicolinate from L-aspartate: step 3/4.</text>
</comment>
<dbReference type="InterPro" id="IPR020625">
    <property type="entry name" value="Schiff_base-form_aldolases_AS"/>
</dbReference>
<dbReference type="EMBL" id="RZIJ01000016">
    <property type="protein sequence ID" value="RUQ67886.1"/>
    <property type="molecule type" value="Genomic_DNA"/>
</dbReference>
<dbReference type="PANTHER" id="PTHR12128">
    <property type="entry name" value="DIHYDRODIPICOLINATE SYNTHASE"/>
    <property type="match status" value="1"/>
</dbReference>
<dbReference type="OrthoDB" id="9782828at2"/>
<evidence type="ECO:0000313" key="16">
    <source>
        <dbReference type="EMBL" id="RUQ67886.1"/>
    </source>
</evidence>
<reference evidence="16 17" key="1">
    <citation type="submission" date="2018-12" db="EMBL/GenBank/DDBJ databases">
        <authorList>
            <person name="Yang Y."/>
        </authorList>
    </citation>
    <scope>NUCLEOTIDE SEQUENCE [LARGE SCALE GENOMIC DNA]</scope>
    <source>
        <strain evidence="16 17">GSF71</strain>
    </source>
</reference>
<dbReference type="PANTHER" id="PTHR12128:SF66">
    <property type="entry name" value="4-HYDROXY-2-OXOGLUTARATE ALDOLASE, MITOCHONDRIAL"/>
    <property type="match status" value="1"/>
</dbReference>
<dbReference type="HAMAP" id="MF_00418">
    <property type="entry name" value="DapA"/>
    <property type="match status" value="1"/>
</dbReference>
<evidence type="ECO:0000256" key="13">
    <source>
        <dbReference type="PIRNR" id="PIRNR001365"/>
    </source>
</evidence>
<evidence type="ECO:0000256" key="15">
    <source>
        <dbReference type="PIRSR" id="PIRSR001365-2"/>
    </source>
</evidence>
<evidence type="ECO:0000256" key="3">
    <source>
        <dbReference type="ARBA" id="ARBA00007592"/>
    </source>
</evidence>
<accession>A0A433J5N5</accession>
<evidence type="ECO:0000256" key="4">
    <source>
        <dbReference type="ARBA" id="ARBA00012086"/>
    </source>
</evidence>
<dbReference type="SUPFAM" id="SSF51569">
    <property type="entry name" value="Aldolase"/>
    <property type="match status" value="1"/>
</dbReference>
<dbReference type="PRINTS" id="PR00146">
    <property type="entry name" value="DHPICSNTHASE"/>
</dbReference>
<evidence type="ECO:0000256" key="14">
    <source>
        <dbReference type="PIRSR" id="PIRSR001365-1"/>
    </source>
</evidence>
<sequence>MESPVRIDVRRLTGYLTALPTPFAEAGAHIDEAAFSFLCDWQVRQGVAGLVVAGTTGEAPTLSAGEQDRLLRLAVEAAAGRVPVVAGAGSNVTAHAVELARLAQGAGAAAVLAVVPYYNRPSQEGLFRHFQAIATSVDIPTILYDVPARTGCGLALPTIARLAEVPGVAGLKDASGDMARPAALRRLLGEGFRLFSGDDATVLGYLAQGGDGCVSVVSNVVPALCVRMHAAFRAGNIAEAQATALAITPLTNALFVESNPVPVKHALSVLGRMSGLVRLPLCEASRETHGAVVHALSRLGFETA</sequence>
<feature type="site" description="Part of a proton relay during catalysis" evidence="12">
    <location>
        <position position="55"/>
    </location>
</feature>
<evidence type="ECO:0000256" key="12">
    <source>
        <dbReference type="HAMAP-Rule" id="MF_00418"/>
    </source>
</evidence>
<evidence type="ECO:0000256" key="6">
    <source>
        <dbReference type="ARBA" id="ARBA00022605"/>
    </source>
</evidence>
<keyword evidence="9 12" id="KW-0456">Lyase</keyword>
<dbReference type="EC" id="4.3.3.7" evidence="4 12"/>
<evidence type="ECO:0000256" key="9">
    <source>
        <dbReference type="ARBA" id="ARBA00023239"/>
    </source>
</evidence>
<dbReference type="UniPathway" id="UPA00034">
    <property type="reaction ID" value="UER00017"/>
</dbReference>